<organism evidence="1 2">
    <name type="scientific">Pelobates cultripes</name>
    <name type="common">Western spadefoot toad</name>
    <dbReference type="NCBI Taxonomy" id="61616"/>
    <lineage>
        <taxon>Eukaryota</taxon>
        <taxon>Metazoa</taxon>
        <taxon>Chordata</taxon>
        <taxon>Craniata</taxon>
        <taxon>Vertebrata</taxon>
        <taxon>Euteleostomi</taxon>
        <taxon>Amphibia</taxon>
        <taxon>Batrachia</taxon>
        <taxon>Anura</taxon>
        <taxon>Pelobatoidea</taxon>
        <taxon>Pelobatidae</taxon>
        <taxon>Pelobates</taxon>
    </lineage>
</organism>
<evidence type="ECO:0000313" key="2">
    <source>
        <dbReference type="Proteomes" id="UP001295444"/>
    </source>
</evidence>
<dbReference type="EMBL" id="OW240921">
    <property type="protein sequence ID" value="CAH2318459.1"/>
    <property type="molecule type" value="Genomic_DNA"/>
</dbReference>
<dbReference type="AlphaFoldDB" id="A0AAD1T3N1"/>
<accession>A0AAD1T3N1</accession>
<gene>
    <name evidence="1" type="ORF">PECUL_23A054125</name>
</gene>
<name>A0AAD1T3N1_PELCU</name>
<proteinExistence type="predicted"/>
<protein>
    <submittedName>
        <fullName evidence="1">Uncharacterized protein</fullName>
    </submittedName>
</protein>
<keyword evidence="2" id="KW-1185">Reference proteome</keyword>
<dbReference type="Proteomes" id="UP001295444">
    <property type="component" value="Chromosome 10"/>
</dbReference>
<reference evidence="1" key="1">
    <citation type="submission" date="2022-03" db="EMBL/GenBank/DDBJ databases">
        <authorList>
            <person name="Alioto T."/>
            <person name="Alioto T."/>
            <person name="Gomez Garrido J."/>
        </authorList>
    </citation>
    <scope>NUCLEOTIDE SEQUENCE</scope>
</reference>
<evidence type="ECO:0000313" key="1">
    <source>
        <dbReference type="EMBL" id="CAH2318459.1"/>
    </source>
</evidence>
<sequence length="151" mass="16536">MALFCRKGSLTDSPPQVEVTVKRCASCPESCKPLFLRKSSIRQHLLPRLFRAKKYSNRFASGKWNSVDDVTLHSLNSDCSKLLGQTGGEQSGRQETEDLQKKELLNTGEWASEAANLIGAPGPKAESYIGLLQRSLSQSQGGPYSLCPAHL</sequence>